<organism evidence="2 3">
    <name type="scientific">Lasiosphaeris hirsuta</name>
    <dbReference type="NCBI Taxonomy" id="260670"/>
    <lineage>
        <taxon>Eukaryota</taxon>
        <taxon>Fungi</taxon>
        <taxon>Dikarya</taxon>
        <taxon>Ascomycota</taxon>
        <taxon>Pezizomycotina</taxon>
        <taxon>Sordariomycetes</taxon>
        <taxon>Sordariomycetidae</taxon>
        <taxon>Sordariales</taxon>
        <taxon>Lasiosphaeriaceae</taxon>
        <taxon>Lasiosphaeris</taxon>
    </lineage>
</organism>
<keyword evidence="3" id="KW-1185">Reference proteome</keyword>
<protein>
    <submittedName>
        <fullName evidence="2">Uncharacterized protein</fullName>
    </submittedName>
</protein>
<comment type="caution">
    <text evidence="2">The sequence shown here is derived from an EMBL/GenBank/DDBJ whole genome shotgun (WGS) entry which is preliminary data.</text>
</comment>
<accession>A0AA40DZM5</accession>
<gene>
    <name evidence="2" type="ORF">B0H67DRAFT_154132</name>
</gene>
<feature type="region of interest" description="Disordered" evidence="1">
    <location>
        <begin position="29"/>
        <end position="48"/>
    </location>
</feature>
<evidence type="ECO:0000313" key="2">
    <source>
        <dbReference type="EMBL" id="KAK0719497.1"/>
    </source>
</evidence>
<proteinExistence type="predicted"/>
<evidence type="ECO:0000256" key="1">
    <source>
        <dbReference type="SAM" id="MobiDB-lite"/>
    </source>
</evidence>
<sequence>MPRSHGARVAAQSAREGGVGGLATIRMCQPPRTARSQQPAAETADATAARNSQCTHLVLGKGLRRRQGGRRHGERRCGRIRDFRCQSPPLRRRLHGRAVSLRAEAESRWPSEGGENGREEILGSIRLKRRSGCRAGQMSSLSVEGSVESRIEDGRRWDGSAGGGEAGEWEHWEALGSSTGSTGSTFAEGKAVLSWKRAIRL</sequence>
<name>A0AA40DZM5_9PEZI</name>
<reference evidence="2" key="1">
    <citation type="submission" date="2023-06" db="EMBL/GenBank/DDBJ databases">
        <title>Genome-scale phylogeny and comparative genomics of the fungal order Sordariales.</title>
        <authorList>
            <consortium name="Lawrence Berkeley National Laboratory"/>
            <person name="Hensen N."/>
            <person name="Bonometti L."/>
            <person name="Westerberg I."/>
            <person name="Brannstrom I.O."/>
            <person name="Guillou S."/>
            <person name="Cros-Aarteil S."/>
            <person name="Calhoun S."/>
            <person name="Haridas S."/>
            <person name="Kuo A."/>
            <person name="Mondo S."/>
            <person name="Pangilinan J."/>
            <person name="Riley R."/>
            <person name="Labutti K."/>
            <person name="Andreopoulos B."/>
            <person name="Lipzen A."/>
            <person name="Chen C."/>
            <person name="Yanf M."/>
            <person name="Daum C."/>
            <person name="Ng V."/>
            <person name="Clum A."/>
            <person name="Steindorff A."/>
            <person name="Ohm R."/>
            <person name="Martin F."/>
            <person name="Silar P."/>
            <person name="Natvig D."/>
            <person name="Lalanne C."/>
            <person name="Gautier V."/>
            <person name="Ament-Velasquez S.L."/>
            <person name="Kruys A."/>
            <person name="Hutchinson M.I."/>
            <person name="Powell A.J."/>
            <person name="Barry K."/>
            <person name="Miller A.N."/>
            <person name="Grigoriev I.V."/>
            <person name="Debuchy R."/>
            <person name="Gladieux P."/>
            <person name="Thoren M.H."/>
            <person name="Johannesson H."/>
        </authorList>
    </citation>
    <scope>NUCLEOTIDE SEQUENCE</scope>
    <source>
        <strain evidence="2">SMH4607-1</strain>
    </source>
</reference>
<feature type="region of interest" description="Disordered" evidence="1">
    <location>
        <begin position="1"/>
        <end position="23"/>
    </location>
</feature>
<dbReference type="Proteomes" id="UP001172102">
    <property type="component" value="Unassembled WGS sequence"/>
</dbReference>
<evidence type="ECO:0000313" key="3">
    <source>
        <dbReference type="Proteomes" id="UP001172102"/>
    </source>
</evidence>
<dbReference type="EMBL" id="JAUKUA010000003">
    <property type="protein sequence ID" value="KAK0719497.1"/>
    <property type="molecule type" value="Genomic_DNA"/>
</dbReference>
<dbReference type="AlphaFoldDB" id="A0AA40DZM5"/>